<keyword evidence="1" id="KW-0812">Transmembrane</keyword>
<proteinExistence type="predicted"/>
<name>A0A2N0NHF9_9GLOM</name>
<dbReference type="Proteomes" id="UP000232722">
    <property type="component" value="Unassembled WGS sequence"/>
</dbReference>
<keyword evidence="1" id="KW-1133">Transmembrane helix</keyword>
<comment type="caution">
    <text evidence="2">The sequence shown here is derived from an EMBL/GenBank/DDBJ whole genome shotgun (WGS) entry which is preliminary data.</text>
</comment>
<accession>A0A2N0NHF9</accession>
<evidence type="ECO:0000256" key="1">
    <source>
        <dbReference type="SAM" id="Phobius"/>
    </source>
</evidence>
<dbReference type="AlphaFoldDB" id="A0A2N0NHF9"/>
<feature type="transmembrane region" description="Helical" evidence="1">
    <location>
        <begin position="26"/>
        <end position="44"/>
    </location>
</feature>
<sequence length="50" mass="6012">MKFKSFFNPDEGYENDNDHHLIMNKLMTVFVCCLPMILSEIYIISHFEKK</sequence>
<evidence type="ECO:0000313" key="2">
    <source>
        <dbReference type="EMBL" id="PKB93985.1"/>
    </source>
</evidence>
<reference evidence="2 3" key="1">
    <citation type="submission" date="2016-04" db="EMBL/GenBank/DDBJ databases">
        <title>Genome analyses suggest a sexual origin of heterokaryosis in a supposedly ancient asexual fungus.</title>
        <authorList>
            <person name="Ropars J."/>
            <person name="Sedzielewska K."/>
            <person name="Noel J."/>
            <person name="Charron P."/>
            <person name="Farinelli L."/>
            <person name="Marton T."/>
            <person name="Kruger M."/>
            <person name="Pelin A."/>
            <person name="Brachmann A."/>
            <person name="Corradi N."/>
        </authorList>
    </citation>
    <scope>NUCLEOTIDE SEQUENCE [LARGE SCALE GENOMIC DNA]</scope>
    <source>
        <strain evidence="2 3">A5</strain>
    </source>
</reference>
<keyword evidence="1" id="KW-0472">Membrane</keyword>
<organism evidence="2 3">
    <name type="scientific">Rhizophagus irregularis</name>
    <dbReference type="NCBI Taxonomy" id="588596"/>
    <lineage>
        <taxon>Eukaryota</taxon>
        <taxon>Fungi</taxon>
        <taxon>Fungi incertae sedis</taxon>
        <taxon>Mucoromycota</taxon>
        <taxon>Glomeromycotina</taxon>
        <taxon>Glomeromycetes</taxon>
        <taxon>Glomerales</taxon>
        <taxon>Glomeraceae</taxon>
        <taxon>Rhizophagus</taxon>
    </lineage>
</organism>
<dbReference type="EMBL" id="LLXJ01006871">
    <property type="protein sequence ID" value="PKB93985.1"/>
    <property type="molecule type" value="Genomic_DNA"/>
</dbReference>
<evidence type="ECO:0000313" key="3">
    <source>
        <dbReference type="Proteomes" id="UP000232722"/>
    </source>
</evidence>
<gene>
    <name evidence="2" type="ORF">RhiirA5_439854</name>
</gene>
<reference evidence="2 3" key="2">
    <citation type="submission" date="2017-09" db="EMBL/GenBank/DDBJ databases">
        <title>Extensive intraspecific genome diversity in a model arbuscular mycorrhizal fungus.</title>
        <authorList>
            <person name="Chen E.C."/>
            <person name="Morin E."/>
            <person name="Beaudet D."/>
            <person name="Noel J."/>
            <person name="Ndikumana S."/>
            <person name="Charron P."/>
            <person name="St-Onge C."/>
            <person name="Giorgi J."/>
            <person name="Grigoriev I.V."/>
            <person name="Roux C."/>
            <person name="Martin F.M."/>
            <person name="Corradi N."/>
        </authorList>
    </citation>
    <scope>NUCLEOTIDE SEQUENCE [LARGE SCALE GENOMIC DNA]</scope>
    <source>
        <strain evidence="2 3">A5</strain>
    </source>
</reference>
<protein>
    <submittedName>
        <fullName evidence="2">Uncharacterized protein</fullName>
    </submittedName>
</protein>